<accession>A0A813JAF8</accession>
<feature type="region of interest" description="Disordered" evidence="1">
    <location>
        <begin position="192"/>
        <end position="231"/>
    </location>
</feature>
<gene>
    <name evidence="2" type="ORF">PGLA2088_LOCUS18182</name>
</gene>
<feature type="compositionally biased region" description="Basic and acidic residues" evidence="1">
    <location>
        <begin position="40"/>
        <end position="66"/>
    </location>
</feature>
<name>A0A813JAF8_POLGL</name>
<protein>
    <submittedName>
        <fullName evidence="2">Uncharacterized protein</fullName>
    </submittedName>
</protein>
<dbReference type="Proteomes" id="UP000626109">
    <property type="component" value="Unassembled WGS sequence"/>
</dbReference>
<dbReference type="EMBL" id="CAJNNW010024477">
    <property type="protein sequence ID" value="CAE8672686.1"/>
    <property type="molecule type" value="Genomic_DNA"/>
</dbReference>
<organism evidence="2 3">
    <name type="scientific">Polarella glacialis</name>
    <name type="common">Dinoflagellate</name>
    <dbReference type="NCBI Taxonomy" id="89957"/>
    <lineage>
        <taxon>Eukaryota</taxon>
        <taxon>Sar</taxon>
        <taxon>Alveolata</taxon>
        <taxon>Dinophyceae</taxon>
        <taxon>Suessiales</taxon>
        <taxon>Suessiaceae</taxon>
        <taxon>Polarella</taxon>
    </lineage>
</organism>
<proteinExistence type="predicted"/>
<evidence type="ECO:0000256" key="1">
    <source>
        <dbReference type="SAM" id="MobiDB-lite"/>
    </source>
</evidence>
<feature type="compositionally biased region" description="Low complexity" evidence="1">
    <location>
        <begin position="20"/>
        <end position="39"/>
    </location>
</feature>
<feature type="region of interest" description="Disordered" evidence="1">
    <location>
        <begin position="274"/>
        <end position="304"/>
    </location>
</feature>
<dbReference type="AlphaFoldDB" id="A0A813JAF8"/>
<evidence type="ECO:0000313" key="2">
    <source>
        <dbReference type="EMBL" id="CAE8672686.1"/>
    </source>
</evidence>
<feature type="region of interest" description="Disordered" evidence="1">
    <location>
        <begin position="1"/>
        <end position="66"/>
    </location>
</feature>
<feature type="compositionally biased region" description="Basic and acidic residues" evidence="1">
    <location>
        <begin position="209"/>
        <end position="231"/>
    </location>
</feature>
<reference evidence="2" key="1">
    <citation type="submission" date="2021-02" db="EMBL/GenBank/DDBJ databases">
        <authorList>
            <person name="Dougan E. K."/>
            <person name="Rhodes N."/>
            <person name="Thang M."/>
            <person name="Chan C."/>
        </authorList>
    </citation>
    <scope>NUCLEOTIDE SEQUENCE</scope>
</reference>
<sequence>MMPWEASDTRSVRSNQSLFAASEVSRSSHVASSSSALGEKSSRLRRHEEAAREHQRRSGLEDERIHAKYHDGAAGHRDSWWLRQRDIAQNQTRSGGVVVGGPSLVNQVSFASQSGDSLSKQVMAQMHKGFDGAAGSKTVTLSPTSQARPPCPQAKSEVIAELLLHKELATHQASSPRRERRPCPPAVEHLHTEEQIDQLLLGRSLEPSAGKREARRRAVDVDSSAGHRVEKCSPRRERMACPVPVVSQAESQMDEILFGRDIDNSGARTVVRLGAGDESSAAGHAGGKSPRKEQRRLDPAALPSQVDEAIYGRDLDNSAKRVKARMESRDYAQAAGRENLILSPRKEGKQIDELSRAFDSQADEIVFGRAMDNSAERVGALAKSHVFDKSAGRKNLRASPRKEGKRIDELSMAFDSQVDEIVFGRDMDNSAERVGTLARSKTFDNSAGRMNLRASPRKEGKRIHELSMAFDSQVDEIVFGRDMDNSAERVGAIGKSNVFDKSAGRKNLRASPRAEGKRIDPISLSTASEVDEVVFGNDIDNSGERRNAHAAKFEGTAGYKTAPSARVSSQLAGLAW</sequence>
<evidence type="ECO:0000313" key="3">
    <source>
        <dbReference type="Proteomes" id="UP000626109"/>
    </source>
</evidence>
<comment type="caution">
    <text evidence="2">The sequence shown here is derived from an EMBL/GenBank/DDBJ whole genome shotgun (WGS) entry which is preliminary data.</text>
</comment>